<keyword evidence="1" id="KW-0732">Signal</keyword>
<accession>A0ABP9AV24</accession>
<reference evidence="3" key="1">
    <citation type="journal article" date="2019" name="Int. J. Syst. Evol. Microbiol.">
        <title>The Global Catalogue of Microorganisms (GCM) 10K type strain sequencing project: providing services to taxonomists for standard genome sequencing and annotation.</title>
        <authorList>
            <consortium name="The Broad Institute Genomics Platform"/>
            <consortium name="The Broad Institute Genome Sequencing Center for Infectious Disease"/>
            <person name="Wu L."/>
            <person name="Ma J."/>
        </authorList>
    </citation>
    <scope>NUCLEOTIDE SEQUENCE [LARGE SCALE GENOMIC DNA]</scope>
    <source>
        <strain evidence="3">JCM 18204</strain>
    </source>
</reference>
<dbReference type="EMBL" id="BAABJE010000002">
    <property type="protein sequence ID" value="GAA4786683.1"/>
    <property type="molecule type" value="Genomic_DNA"/>
</dbReference>
<feature type="signal peptide" evidence="1">
    <location>
        <begin position="1"/>
        <end position="25"/>
    </location>
</feature>
<dbReference type="RefSeq" id="WP_345302156.1">
    <property type="nucleotide sequence ID" value="NZ_BAABJE010000002.1"/>
</dbReference>
<feature type="chain" id="PRO_5047398686" description="Lipoprotein" evidence="1">
    <location>
        <begin position="26"/>
        <end position="183"/>
    </location>
</feature>
<evidence type="ECO:0000313" key="2">
    <source>
        <dbReference type="EMBL" id="GAA4786683.1"/>
    </source>
</evidence>
<evidence type="ECO:0000256" key="1">
    <source>
        <dbReference type="SAM" id="SignalP"/>
    </source>
</evidence>
<gene>
    <name evidence="2" type="ORF">GCM10023307_09500</name>
</gene>
<organism evidence="2 3">
    <name type="scientific">Lysobacter hankyongensis</name>
    <dbReference type="NCBI Taxonomy" id="1176535"/>
    <lineage>
        <taxon>Bacteria</taxon>
        <taxon>Pseudomonadati</taxon>
        <taxon>Pseudomonadota</taxon>
        <taxon>Gammaproteobacteria</taxon>
        <taxon>Lysobacterales</taxon>
        <taxon>Lysobacteraceae</taxon>
        <taxon>Lysobacter</taxon>
    </lineage>
</organism>
<dbReference type="PROSITE" id="PS51257">
    <property type="entry name" value="PROKAR_LIPOPROTEIN"/>
    <property type="match status" value="1"/>
</dbReference>
<proteinExistence type="predicted"/>
<dbReference type="Proteomes" id="UP001499959">
    <property type="component" value="Unassembled WGS sequence"/>
</dbReference>
<evidence type="ECO:0000313" key="3">
    <source>
        <dbReference type="Proteomes" id="UP001499959"/>
    </source>
</evidence>
<protein>
    <recommendedName>
        <fullName evidence="4">Lipoprotein</fullName>
    </recommendedName>
</protein>
<sequence length="183" mass="20334">MAMRPALVVWLVSAGLLAGCANAPASPKPPPQAHVLPPAADAPAMCRMTDPREILLEWAEVPEVRRGRMPASLADTVSPAERAAAPDFDGYRLGTMDYDWVYLEPDRSPAEQRPVRWRVESSGRGFVVTLQPGRNGRLLDDTGPHDVYEFIPDAVQPTIYIFERVSDCWRLTSVARTPQEIER</sequence>
<comment type="caution">
    <text evidence="2">The sequence shown here is derived from an EMBL/GenBank/DDBJ whole genome shotgun (WGS) entry which is preliminary data.</text>
</comment>
<keyword evidence="3" id="KW-1185">Reference proteome</keyword>
<name>A0ABP9AV24_9GAMM</name>
<evidence type="ECO:0008006" key="4">
    <source>
        <dbReference type="Google" id="ProtNLM"/>
    </source>
</evidence>